<name>A0AAD9VZS9_PHOAM</name>
<protein>
    <recommendedName>
        <fullName evidence="3">Glyceraldehyde 3-phosphate dehydrogenase NAD(P) binding domain-containing protein</fullName>
    </recommendedName>
</protein>
<dbReference type="Pfam" id="PF00044">
    <property type="entry name" value="Gp_dh_N"/>
    <property type="match status" value="1"/>
</dbReference>
<sequence>MQGQFPDQEFPGDDPTNYLNRVPYRAPFDLARSPGKVLDELGHEFRVGINGFGRLGQALFCKAYNTPYINIVAVNDPHVDAAQAATFLQEEHFQGRLAPSTSLKIHAEAAANTLLLNDTATGKTATVQFSAQDDPSVLGWASLGAFHIVECSGMFMTVAAASAHLATGTTSGQCDGDGAGGAFKVLIAAASPDAPRFYRGVNLREYRVEQSVFACAPPGDDEHLAVHGNNSAVDENHAWQYADHVLELLSLVLARDGAAASWGMVQEEGREPSLHTLFEESLRWVLGNCLPPNEYFDYLDGELEIGNSEFMAVSKCYCRGCRAPEGKEDWATPRKSN</sequence>
<accession>A0AAD9VZS9</accession>
<dbReference type="GO" id="GO:0006096">
    <property type="term" value="P:glycolytic process"/>
    <property type="evidence" value="ECO:0007669"/>
    <property type="project" value="TreeGrafter"/>
</dbReference>
<dbReference type="PANTHER" id="PTHR10836">
    <property type="entry name" value="GLYCERALDEHYDE 3-PHOSPHATE DEHYDROGENASE"/>
    <property type="match status" value="1"/>
</dbReference>
<gene>
    <name evidence="4" type="ORF">N8I77_010817</name>
</gene>
<dbReference type="SMART" id="SM00846">
    <property type="entry name" value="Gp_dh_N"/>
    <property type="match status" value="1"/>
</dbReference>
<evidence type="ECO:0000256" key="2">
    <source>
        <dbReference type="ARBA" id="ARBA00023002"/>
    </source>
</evidence>
<dbReference type="SUPFAM" id="SSF51735">
    <property type="entry name" value="NAD(P)-binding Rossmann-fold domains"/>
    <property type="match status" value="1"/>
</dbReference>
<comment type="caution">
    <text evidence="4">The sequence shown here is derived from an EMBL/GenBank/DDBJ whole genome shotgun (WGS) entry which is preliminary data.</text>
</comment>
<dbReference type="InterPro" id="IPR036291">
    <property type="entry name" value="NAD(P)-bd_dom_sf"/>
</dbReference>
<dbReference type="GO" id="GO:0004365">
    <property type="term" value="F:glyceraldehyde-3-phosphate dehydrogenase (NAD+) (phosphorylating) activity"/>
    <property type="evidence" value="ECO:0007669"/>
    <property type="project" value="TreeGrafter"/>
</dbReference>
<dbReference type="GO" id="GO:0005829">
    <property type="term" value="C:cytosol"/>
    <property type="evidence" value="ECO:0007669"/>
    <property type="project" value="TreeGrafter"/>
</dbReference>
<dbReference type="InterPro" id="IPR020828">
    <property type="entry name" value="GlycerAld_3-P_DH_NAD(P)-bd"/>
</dbReference>
<feature type="domain" description="Glyceraldehyde 3-phosphate dehydrogenase NAD(P) binding" evidence="3">
    <location>
        <begin position="45"/>
        <end position="215"/>
    </location>
</feature>
<keyword evidence="2" id="KW-0560">Oxidoreductase</keyword>
<organism evidence="4 5">
    <name type="scientific">Phomopsis amygdali</name>
    <name type="common">Fusicoccum amygdali</name>
    <dbReference type="NCBI Taxonomy" id="1214568"/>
    <lineage>
        <taxon>Eukaryota</taxon>
        <taxon>Fungi</taxon>
        <taxon>Dikarya</taxon>
        <taxon>Ascomycota</taxon>
        <taxon>Pezizomycotina</taxon>
        <taxon>Sordariomycetes</taxon>
        <taxon>Sordariomycetidae</taxon>
        <taxon>Diaporthales</taxon>
        <taxon>Diaporthaceae</taxon>
        <taxon>Diaporthe</taxon>
    </lineage>
</organism>
<dbReference type="EMBL" id="JAUJFL010000006">
    <property type="protein sequence ID" value="KAK2601362.1"/>
    <property type="molecule type" value="Genomic_DNA"/>
</dbReference>
<evidence type="ECO:0000313" key="5">
    <source>
        <dbReference type="Proteomes" id="UP001265746"/>
    </source>
</evidence>
<dbReference type="GO" id="GO:0051287">
    <property type="term" value="F:NAD binding"/>
    <property type="evidence" value="ECO:0007669"/>
    <property type="project" value="InterPro"/>
</dbReference>
<comment type="similarity">
    <text evidence="1">Belongs to the glyceraldehyde-3-phosphate dehydrogenase family.</text>
</comment>
<keyword evidence="5" id="KW-1185">Reference proteome</keyword>
<evidence type="ECO:0000259" key="3">
    <source>
        <dbReference type="SMART" id="SM00846"/>
    </source>
</evidence>
<dbReference type="Proteomes" id="UP001265746">
    <property type="component" value="Unassembled WGS sequence"/>
</dbReference>
<evidence type="ECO:0000313" key="4">
    <source>
        <dbReference type="EMBL" id="KAK2601362.1"/>
    </source>
</evidence>
<dbReference type="AlphaFoldDB" id="A0AAD9VZS9"/>
<proteinExistence type="inferred from homology"/>
<evidence type="ECO:0000256" key="1">
    <source>
        <dbReference type="ARBA" id="ARBA00007406"/>
    </source>
</evidence>
<dbReference type="InterPro" id="IPR020831">
    <property type="entry name" value="GlycerAld/Erythrose_P_DH"/>
</dbReference>
<reference evidence="4" key="1">
    <citation type="submission" date="2023-06" db="EMBL/GenBank/DDBJ databases">
        <authorList>
            <person name="Noh H."/>
        </authorList>
    </citation>
    <scope>NUCLEOTIDE SEQUENCE</scope>
    <source>
        <strain evidence="4">DUCC20226</strain>
    </source>
</reference>
<dbReference type="PANTHER" id="PTHR10836:SF76">
    <property type="entry name" value="GLYCERALDEHYDE-3-PHOSPHATE DEHYDROGENASE-RELATED"/>
    <property type="match status" value="1"/>
</dbReference>
<dbReference type="Gene3D" id="3.40.50.720">
    <property type="entry name" value="NAD(P)-binding Rossmann-like Domain"/>
    <property type="match status" value="1"/>
</dbReference>